<organism evidence="2">
    <name type="scientific">hydrothermal vent metagenome</name>
    <dbReference type="NCBI Taxonomy" id="652676"/>
    <lineage>
        <taxon>unclassified sequences</taxon>
        <taxon>metagenomes</taxon>
        <taxon>ecological metagenomes</taxon>
    </lineage>
</organism>
<gene>
    <name evidence="2" type="ORF">MNB_SV-15-512</name>
</gene>
<feature type="domain" description="Endonuclease/exonuclease/phosphatase" evidence="1">
    <location>
        <begin position="22"/>
        <end position="198"/>
    </location>
</feature>
<dbReference type="AlphaFoldDB" id="A0A1W1EJ94"/>
<dbReference type="SUPFAM" id="SSF56219">
    <property type="entry name" value="DNase I-like"/>
    <property type="match status" value="1"/>
</dbReference>
<sequence>MRFWILLIIPMILVSQNLKVASYNIQNLFDLQLNGSEYPKYKPYKNGWNRGALNKKLNNISTVICDIDADIIGLQEIENINSLKLLKNRLKRVGCEYRYSAIANHQNSTVKTAILSRYKIIKHREIKVSHSKRQRSILEAHIDINDYPLVVFVNHWKSKYHGGKESKRVAYAKALSKRLEALKGEYILLGDFNSNYNEYKTIEKKFNDTDSKTGINHQLKTIKNDKLVDINTLKKYKNLHYNLWLDIPKFNRWSMNFYGKKGTPDSIIIPFNMLDNSNIEYKRGSFGVFKPQYLFTKRGYINRWEFKNHKHIGKGYSDHLPIYASFSINGNKNISIKSIENLYDIDELDDRVKLKDVKVLMKMGNSAIIKQSINGRGVYIYRVASNLKVGYSYDIVVDKITTYRGLKEITQISNIREKEKIDIDKYIKNANKLDINNLKQNDIYRDVIGVYRDKKLYINGGKPIDIFFKSDKPKSGEEIKIKYAHIGYYNRIQIVVYNKIKKGEYNGIL</sequence>
<name>A0A1W1EJ94_9ZZZZ</name>
<dbReference type="Pfam" id="PF03372">
    <property type="entry name" value="Exo_endo_phos"/>
    <property type="match status" value="1"/>
</dbReference>
<evidence type="ECO:0000259" key="1">
    <source>
        <dbReference type="Pfam" id="PF03372"/>
    </source>
</evidence>
<dbReference type="GO" id="GO:0003824">
    <property type="term" value="F:catalytic activity"/>
    <property type="evidence" value="ECO:0007669"/>
    <property type="project" value="InterPro"/>
</dbReference>
<dbReference type="Gene3D" id="3.60.10.10">
    <property type="entry name" value="Endonuclease/exonuclease/phosphatase"/>
    <property type="match status" value="1"/>
</dbReference>
<reference evidence="2" key="1">
    <citation type="submission" date="2016-10" db="EMBL/GenBank/DDBJ databases">
        <authorList>
            <person name="de Groot N.N."/>
        </authorList>
    </citation>
    <scope>NUCLEOTIDE SEQUENCE</scope>
</reference>
<proteinExistence type="predicted"/>
<protein>
    <recommendedName>
        <fullName evidence="1">Endonuclease/exonuclease/phosphatase domain-containing protein</fullName>
    </recommendedName>
</protein>
<accession>A0A1W1EJ94</accession>
<dbReference type="InterPro" id="IPR036691">
    <property type="entry name" value="Endo/exonu/phosph_ase_sf"/>
</dbReference>
<dbReference type="PANTHER" id="PTHR42834:SF1">
    <property type="entry name" value="ENDONUCLEASE_EXONUCLEASE_PHOSPHATASE FAMILY PROTEIN (AFU_ORTHOLOGUE AFUA_3G09210)"/>
    <property type="match status" value="1"/>
</dbReference>
<dbReference type="EMBL" id="FRYL01000021">
    <property type="protein sequence ID" value="SHO80862.1"/>
    <property type="molecule type" value="Genomic_DNA"/>
</dbReference>
<evidence type="ECO:0000313" key="2">
    <source>
        <dbReference type="EMBL" id="SHO80862.1"/>
    </source>
</evidence>
<dbReference type="InterPro" id="IPR005135">
    <property type="entry name" value="Endo/exonuclease/phosphatase"/>
</dbReference>
<dbReference type="PANTHER" id="PTHR42834">
    <property type="entry name" value="ENDONUCLEASE/EXONUCLEASE/PHOSPHATASE FAMILY PROTEIN (AFU_ORTHOLOGUE AFUA_3G09210)"/>
    <property type="match status" value="1"/>
</dbReference>